<protein>
    <submittedName>
        <fullName evidence="2">Uncharacterized protein</fullName>
    </submittedName>
</protein>
<evidence type="ECO:0000256" key="1">
    <source>
        <dbReference type="SAM" id="SignalP"/>
    </source>
</evidence>
<comment type="caution">
    <text evidence="2">The sequence shown here is derived from an EMBL/GenBank/DDBJ whole genome shotgun (WGS) entry which is preliminary data.</text>
</comment>
<feature type="signal peptide" evidence="1">
    <location>
        <begin position="1"/>
        <end position="19"/>
    </location>
</feature>
<evidence type="ECO:0000313" key="3">
    <source>
        <dbReference type="Proteomes" id="UP000664203"/>
    </source>
</evidence>
<keyword evidence="1" id="KW-0732">Signal</keyword>
<accession>A0A8H3PJL8</accession>
<reference evidence="2" key="1">
    <citation type="submission" date="2021-03" db="EMBL/GenBank/DDBJ databases">
        <authorList>
            <person name="Tagirdzhanova G."/>
        </authorList>
    </citation>
    <scope>NUCLEOTIDE SEQUENCE</scope>
</reference>
<organism evidence="2 3">
    <name type="scientific">Alectoria fallacina</name>
    <dbReference type="NCBI Taxonomy" id="1903189"/>
    <lineage>
        <taxon>Eukaryota</taxon>
        <taxon>Fungi</taxon>
        <taxon>Dikarya</taxon>
        <taxon>Ascomycota</taxon>
        <taxon>Pezizomycotina</taxon>
        <taxon>Lecanoromycetes</taxon>
        <taxon>OSLEUM clade</taxon>
        <taxon>Lecanoromycetidae</taxon>
        <taxon>Lecanorales</taxon>
        <taxon>Lecanorineae</taxon>
        <taxon>Parmeliaceae</taxon>
        <taxon>Alectoria</taxon>
    </lineage>
</organism>
<proteinExistence type="predicted"/>
<sequence>MQPLKLLLVLVTLSYGALGNVLHKATLADLKERAEDADAAYGVYKVAPPETESTGKKIERDEDADAAYGVYKAPPDSSN</sequence>
<evidence type="ECO:0000313" key="2">
    <source>
        <dbReference type="EMBL" id="CAF9941855.1"/>
    </source>
</evidence>
<gene>
    <name evidence="2" type="ORF">ALECFALPRED_009356</name>
</gene>
<dbReference type="EMBL" id="CAJPDR010000692">
    <property type="protein sequence ID" value="CAF9941855.1"/>
    <property type="molecule type" value="Genomic_DNA"/>
</dbReference>
<name>A0A8H3PJL8_9LECA</name>
<dbReference type="Proteomes" id="UP000664203">
    <property type="component" value="Unassembled WGS sequence"/>
</dbReference>
<keyword evidence="3" id="KW-1185">Reference proteome</keyword>
<dbReference type="AlphaFoldDB" id="A0A8H3PJL8"/>
<feature type="chain" id="PRO_5034251804" evidence="1">
    <location>
        <begin position="20"/>
        <end position="79"/>
    </location>
</feature>